<keyword evidence="7" id="KW-0472">Membrane</keyword>
<reference evidence="8" key="2">
    <citation type="submission" date="2018-10" db="UniProtKB">
        <authorList>
            <consortium name="EnsemblPlants"/>
        </authorList>
    </citation>
    <scope>IDENTIFICATION</scope>
</reference>
<dbReference type="EnsemblPlants" id="TraesCSU02G040600.1">
    <property type="protein sequence ID" value="TraesCSU02G040600.1"/>
    <property type="gene ID" value="TraesCSU02G040600"/>
</dbReference>
<dbReference type="PANTHER" id="PTHR11010:SF38">
    <property type="entry name" value="LYSOSOMAL PRO-X CARBOXYPEPTIDASE"/>
    <property type="match status" value="1"/>
</dbReference>
<dbReference type="FunFam" id="1.20.120.980:FF:000001">
    <property type="entry name" value="Dipeptidyl peptidase 7"/>
    <property type="match status" value="1"/>
</dbReference>
<dbReference type="InterPro" id="IPR008758">
    <property type="entry name" value="Peptidase_S28"/>
</dbReference>
<gene>
    <name evidence="8" type="primary">LOC123172305</name>
</gene>
<dbReference type="Pfam" id="PF05577">
    <property type="entry name" value="Peptidase_S28"/>
    <property type="match status" value="1"/>
</dbReference>
<protein>
    <recommendedName>
        <fullName evidence="10">Lysosomal Pro-X carboxypeptidase</fullName>
    </recommendedName>
</protein>
<keyword evidence="5" id="KW-0325">Glycoprotein</keyword>
<dbReference type="AlphaFoldDB" id="A0A3B6U3W1"/>
<dbReference type="SUPFAM" id="SSF53474">
    <property type="entry name" value="alpha/beta-Hydrolases"/>
    <property type="match status" value="1"/>
</dbReference>
<dbReference type="Gramene" id="TraesCSU02G040600.1">
    <property type="protein sequence ID" value="TraesCSU02G040600.1"/>
    <property type="gene ID" value="TraesCSU02G040600"/>
</dbReference>
<proteinExistence type="inferred from homology"/>
<organism evidence="8">
    <name type="scientific">Triticum aestivum</name>
    <name type="common">Wheat</name>
    <dbReference type="NCBI Taxonomy" id="4565"/>
    <lineage>
        <taxon>Eukaryota</taxon>
        <taxon>Viridiplantae</taxon>
        <taxon>Streptophyta</taxon>
        <taxon>Embryophyta</taxon>
        <taxon>Tracheophyta</taxon>
        <taxon>Spermatophyta</taxon>
        <taxon>Magnoliopsida</taxon>
        <taxon>Liliopsida</taxon>
        <taxon>Poales</taxon>
        <taxon>Poaceae</taxon>
        <taxon>BOP clade</taxon>
        <taxon>Pooideae</taxon>
        <taxon>Triticodae</taxon>
        <taxon>Triticeae</taxon>
        <taxon>Triticinae</taxon>
        <taxon>Triticum</taxon>
    </lineage>
</organism>
<keyword evidence="4" id="KW-0378">Hydrolase</keyword>
<evidence type="ECO:0000256" key="6">
    <source>
        <dbReference type="SAM" id="MobiDB-lite"/>
    </source>
</evidence>
<feature type="transmembrane region" description="Helical" evidence="7">
    <location>
        <begin position="49"/>
        <end position="67"/>
    </location>
</feature>
<name>A0A3B6U3W1_WHEAT</name>
<evidence type="ECO:0000256" key="3">
    <source>
        <dbReference type="ARBA" id="ARBA00022729"/>
    </source>
</evidence>
<evidence type="ECO:0000256" key="1">
    <source>
        <dbReference type="ARBA" id="ARBA00011079"/>
    </source>
</evidence>
<dbReference type="OrthoDB" id="2130629at2759"/>
<evidence type="ECO:0000313" key="8">
    <source>
        <dbReference type="EnsemblPlants" id="TraesCSU02G040600.1"/>
    </source>
</evidence>
<keyword evidence="7" id="KW-0812">Transmembrane</keyword>
<dbReference type="Gene3D" id="3.40.50.1820">
    <property type="entry name" value="alpha/beta hydrolase"/>
    <property type="match status" value="1"/>
</dbReference>
<dbReference type="OMA" id="WITTAFE"/>
<dbReference type="PANTHER" id="PTHR11010">
    <property type="entry name" value="PROTEASE S28 PRO-X CARBOXYPEPTIDASE-RELATED"/>
    <property type="match status" value="1"/>
</dbReference>
<evidence type="ECO:0000256" key="4">
    <source>
        <dbReference type="ARBA" id="ARBA00022801"/>
    </source>
</evidence>
<keyword evidence="3" id="KW-0732">Signal</keyword>
<evidence type="ECO:0000256" key="5">
    <source>
        <dbReference type="ARBA" id="ARBA00023180"/>
    </source>
</evidence>
<keyword evidence="2" id="KW-0645">Protease</keyword>
<sequence>MTRTYVNHLPRHVESSPIPPRSLSIPFPDRLHSAHRSQASAAMHRPRRLPLLLILLGLLPAVARALLPPPRFPGPHARPRPRAGTGDGVGGGYEFETRYFRQRLDHFSFSGEEEFFQQRYLVGRAGAGGWAGPGGPIFFYCGNEGDIAWFAANSGLVWDAAPRFAALVVFAEHRYYGESMPFGSKDKAYNNSRSMAYLTAEQALADYAVLLTDLKRNLSSESSPVVLFGGSYGGMLAAWMRLKYPHIAVGALASSAPILQFEDIVPDTIFYDLVSNDFKRESLSCFQTIKDSWKELDEQGNGQDGLLKLSKTFHLCQTLNTTGALSDWLSSAYSYLAMVDYPMPSEFLMPLPANPIKEVCRNIDKQPEGSSILERIYAGVNIYYNYTGTVDCFDLDDDPHGMGGWDWQACTEMVMPMSSSEGLSMFLPDEFDYALYADDCVKNFGVRPRPRWISTEFGGHNISSVLEKFGSNIIFFNGLLDPWSGGGVLKNISESVVAIVAPLGAHHIDLRPATKEDPDWLVSLRESELEIISGWLSDHYGARGGALFQRATNKDSAAS</sequence>
<comment type="similarity">
    <text evidence="1">Belongs to the peptidase S28 family.</text>
</comment>
<dbReference type="GO" id="GO:0070008">
    <property type="term" value="F:serine-type exopeptidase activity"/>
    <property type="evidence" value="ECO:0007669"/>
    <property type="project" value="InterPro"/>
</dbReference>
<accession>A0A3B6U3W1</accession>
<dbReference type="RefSeq" id="XP_044445236.1">
    <property type="nucleotide sequence ID" value="XM_044589301.1"/>
</dbReference>
<feature type="region of interest" description="Disordered" evidence="6">
    <location>
        <begin position="1"/>
        <end position="21"/>
    </location>
</feature>
<dbReference type="KEGG" id="taes:123172305"/>
<dbReference type="FunFam" id="3.40.50.1820:FF:000839">
    <property type="entry name" value="Serine carboxypeptidase S28 family protein"/>
    <property type="match status" value="1"/>
</dbReference>
<dbReference type="InterPro" id="IPR042269">
    <property type="entry name" value="Ser_carbopepase_S28_SKS"/>
</dbReference>
<dbReference type="Gramene" id="TraesCSU03G0026000.1">
    <property type="protein sequence ID" value="TraesCSU03G0026000.1.CDS"/>
    <property type="gene ID" value="TraesCSU03G0026000"/>
</dbReference>
<dbReference type="GO" id="GO:0008239">
    <property type="term" value="F:dipeptidyl-peptidase activity"/>
    <property type="evidence" value="ECO:0000318"/>
    <property type="project" value="GO_Central"/>
</dbReference>
<dbReference type="PaxDb" id="4565-Traes_3AL_37906AFA0.1"/>
<dbReference type="SMR" id="A0A3B6U3W1"/>
<dbReference type="STRING" id="4565.A0A3B6U3W1"/>
<dbReference type="Proteomes" id="UP000019116">
    <property type="component" value="Chromosome Un"/>
</dbReference>
<reference evidence="8" key="1">
    <citation type="submission" date="2018-08" db="EMBL/GenBank/DDBJ databases">
        <authorList>
            <person name="Rossello M."/>
        </authorList>
    </citation>
    <scope>NUCLEOTIDE SEQUENCE [LARGE SCALE GENOMIC DNA]</scope>
    <source>
        <strain evidence="8">cv. Chinese Spring</strain>
    </source>
</reference>
<evidence type="ECO:0000256" key="2">
    <source>
        <dbReference type="ARBA" id="ARBA00022670"/>
    </source>
</evidence>
<keyword evidence="7" id="KW-1133">Transmembrane helix</keyword>
<dbReference type="Gene3D" id="1.20.120.980">
    <property type="entry name" value="Serine carboxypeptidase S28, SKS domain"/>
    <property type="match status" value="1"/>
</dbReference>
<dbReference type="GO" id="GO:0006508">
    <property type="term" value="P:proteolysis"/>
    <property type="evidence" value="ECO:0007669"/>
    <property type="project" value="UniProtKB-KW"/>
</dbReference>
<evidence type="ECO:0000313" key="9">
    <source>
        <dbReference type="Proteomes" id="UP000019116"/>
    </source>
</evidence>
<evidence type="ECO:0008006" key="10">
    <source>
        <dbReference type="Google" id="ProtNLM"/>
    </source>
</evidence>
<evidence type="ECO:0000256" key="7">
    <source>
        <dbReference type="SAM" id="Phobius"/>
    </source>
</evidence>
<dbReference type="InterPro" id="IPR029058">
    <property type="entry name" value="AB_hydrolase_fold"/>
</dbReference>
<keyword evidence="9" id="KW-1185">Reference proteome</keyword>
<dbReference type="GeneID" id="123172305"/>